<proteinExistence type="predicted"/>
<feature type="compositionally biased region" description="Low complexity" evidence="1">
    <location>
        <begin position="98"/>
        <end position="118"/>
    </location>
</feature>
<reference evidence="2" key="1">
    <citation type="submission" date="2022-10" db="EMBL/GenBank/DDBJ databases">
        <title>Genome sequences of endogenous nimaviruses in decapod crustaceans.</title>
        <authorList>
            <person name="Kawato S."/>
            <person name="Nozaki R."/>
            <person name="Kondo H."/>
            <person name="Hirono I."/>
        </authorList>
    </citation>
    <scope>NUCLEOTIDE SEQUENCE</scope>
    <source>
        <strain evidence="2">Mikawa-1</strain>
    </source>
</reference>
<sequence>MASNELYINKATLNTKDLSDTIDTNPNYNIHDNTNTGYRQIIKTNEYDSDSDSNDDDDDDDKNKEKISSYYESSKELNKFLESPNLNDDKQVKKTTNKKVNSNTNNGQKKSSSSSSFKPHNKQGNLSNKRLTYETYYLQYPQQLSSEALPRQPSQSCQQKRQQINHDQCTLKKLKTSHDYHHHHHHHQTPYKEKRQNNQDDQYISKRLKTSHDCNPRTCDHVSQQFVSCGNEKQQHYQNSLRECQHTLTQLRIPKYPAEIQCEIQDTLKQNVSTDPQYQIPKNPQFPIGLVHLSKQQQLPLPLIQQSSFQLGDGLKCQVYYYGPHILISQNKAPFHSSSNSENPIKGILDHLKCGGNVDIGHLKENIKNIIIISPKNIPHLYAIPSDVIDKIKSFNSNNYDEYTNYNEKIDIIYNFIKSAKTKV</sequence>
<feature type="compositionally biased region" description="Low complexity" evidence="1">
    <location>
        <begin position="150"/>
        <end position="162"/>
    </location>
</feature>
<organism evidence="2">
    <name type="scientific">Metapenaeus ensis majanivirus</name>
    <dbReference type="NCBI Taxonomy" id="2984279"/>
    <lineage>
        <taxon>Viruses</taxon>
        <taxon>Viruses incertae sedis</taxon>
        <taxon>Naldaviricetes</taxon>
        <taxon>Nimaviridae</taxon>
    </lineage>
</organism>
<feature type="region of interest" description="Disordered" evidence="1">
    <location>
        <begin position="78"/>
        <end position="128"/>
    </location>
</feature>
<evidence type="ECO:0000313" key="2">
    <source>
        <dbReference type="EMBL" id="BDT62599.1"/>
    </source>
</evidence>
<feature type="region of interest" description="Disordered" evidence="1">
    <location>
        <begin position="45"/>
        <end position="64"/>
    </location>
</feature>
<dbReference type="EMBL" id="LC738876">
    <property type="protein sequence ID" value="BDT62599.1"/>
    <property type="molecule type" value="Genomic_DNA"/>
</dbReference>
<feature type="region of interest" description="Disordered" evidence="1">
    <location>
        <begin position="146"/>
        <end position="165"/>
    </location>
</feature>
<feature type="compositionally biased region" description="Acidic residues" evidence="1">
    <location>
        <begin position="47"/>
        <end position="60"/>
    </location>
</feature>
<feature type="compositionally biased region" description="Basic residues" evidence="1">
    <location>
        <begin position="176"/>
        <end position="189"/>
    </location>
</feature>
<name>A0A9C7C6D5_9VIRU</name>
<evidence type="ECO:0000256" key="1">
    <source>
        <dbReference type="SAM" id="MobiDB-lite"/>
    </source>
</evidence>
<accession>A0A9C7C6D5</accession>
<protein>
    <submittedName>
        <fullName evidence="2">Uncharacterized protein</fullName>
    </submittedName>
</protein>
<feature type="region of interest" description="Disordered" evidence="1">
    <location>
        <begin position="176"/>
        <end position="198"/>
    </location>
</feature>